<dbReference type="GO" id="GO:0020037">
    <property type="term" value="F:heme binding"/>
    <property type="evidence" value="ECO:0007669"/>
    <property type="project" value="InterPro"/>
</dbReference>
<keyword evidence="11 14" id="KW-0408">Iron</keyword>
<keyword evidence="10 15" id="KW-0560">Oxidoreductase</keyword>
<comment type="function">
    <text evidence="2">May be involved in the metabolism of insect hormones and in the breakdown of synthetic insecticides.</text>
</comment>
<evidence type="ECO:0000256" key="8">
    <source>
        <dbReference type="ARBA" id="ARBA00022824"/>
    </source>
</evidence>
<evidence type="ECO:0000256" key="1">
    <source>
        <dbReference type="ARBA" id="ARBA00001971"/>
    </source>
</evidence>
<dbReference type="InterPro" id="IPR002401">
    <property type="entry name" value="Cyt_P450_E_grp-I"/>
</dbReference>
<organism evidence="16">
    <name type="scientific">Heliothis virescens</name>
    <name type="common">Tobacco budworm moth</name>
    <dbReference type="NCBI Taxonomy" id="7102"/>
    <lineage>
        <taxon>Eukaryota</taxon>
        <taxon>Metazoa</taxon>
        <taxon>Ecdysozoa</taxon>
        <taxon>Arthropoda</taxon>
        <taxon>Hexapoda</taxon>
        <taxon>Insecta</taxon>
        <taxon>Pterygota</taxon>
        <taxon>Neoptera</taxon>
        <taxon>Endopterygota</taxon>
        <taxon>Lepidoptera</taxon>
        <taxon>Glossata</taxon>
        <taxon>Ditrysia</taxon>
        <taxon>Noctuoidea</taxon>
        <taxon>Noctuidae</taxon>
        <taxon>Heliothinae</taxon>
        <taxon>Heliothis</taxon>
    </lineage>
</organism>
<evidence type="ECO:0000256" key="15">
    <source>
        <dbReference type="RuleBase" id="RU000461"/>
    </source>
</evidence>
<dbReference type="Pfam" id="PF00067">
    <property type="entry name" value="p450"/>
    <property type="match status" value="1"/>
</dbReference>
<protein>
    <recommendedName>
        <fullName evidence="17">Cytochrome P450</fullName>
    </recommendedName>
</protein>
<dbReference type="GO" id="GO:0005789">
    <property type="term" value="C:endoplasmic reticulum membrane"/>
    <property type="evidence" value="ECO:0007669"/>
    <property type="project" value="UniProtKB-SubCell"/>
</dbReference>
<feature type="binding site" description="axial binding residue" evidence="14">
    <location>
        <position position="349"/>
    </location>
    <ligand>
        <name>heme</name>
        <dbReference type="ChEBI" id="CHEBI:30413"/>
    </ligand>
    <ligandPart>
        <name>Fe</name>
        <dbReference type="ChEBI" id="CHEBI:18248"/>
    </ligandPart>
</feature>
<name>A0A2A4IT41_HELVI</name>
<keyword evidence="8" id="KW-0256">Endoplasmic reticulum</keyword>
<keyword evidence="12 15" id="KW-0503">Monooxygenase</keyword>
<evidence type="ECO:0000256" key="6">
    <source>
        <dbReference type="ARBA" id="ARBA00022617"/>
    </source>
</evidence>
<dbReference type="InterPro" id="IPR017972">
    <property type="entry name" value="Cyt_P450_CS"/>
</dbReference>
<dbReference type="InterPro" id="IPR050196">
    <property type="entry name" value="Cytochrome_P450_Monoox"/>
</dbReference>
<sequence>MKNCLEKDDSMKLALALVGNASLVADVPIWRPRRKVLVSTFSLKNLLNFTGIFSKQSMILTEQLQKVAGKGNFSLFDYIMAYSMDSVCETTLGITMNSQQNPDQVVMQAFTGACQLVSDRIIKPWLHFMPLYKLTPEYKQFMECIEIIEQFITKAIQDKRRDMAENNNVKTEDKDAPQFKSFLELMIEASGGASGYTDAELREESALLFIAATDTTTLGACFTSVLLARHPHVQEKVYQELKDVFGDSNWPVTADDLTRLKYMDAVIRESLRLYPSAPMLLRRVDEDVLLPSGVTLPQGSGVMLSVFAAHRNPRYWGEDAELFRPERFIDEPLQHPAAFLAFSYGPRNCIGYRFAMMSMKTVLATLLRQYKILPISKEDLGKPIDLKFDIMLRAADDFQVVLEPRS</sequence>
<evidence type="ECO:0000256" key="5">
    <source>
        <dbReference type="ARBA" id="ARBA00010617"/>
    </source>
</evidence>
<evidence type="ECO:0000256" key="12">
    <source>
        <dbReference type="ARBA" id="ARBA00023033"/>
    </source>
</evidence>
<evidence type="ECO:0008006" key="17">
    <source>
        <dbReference type="Google" id="ProtNLM"/>
    </source>
</evidence>
<evidence type="ECO:0000256" key="11">
    <source>
        <dbReference type="ARBA" id="ARBA00023004"/>
    </source>
</evidence>
<dbReference type="EMBL" id="NWSH01007729">
    <property type="protein sequence ID" value="PCG62839.1"/>
    <property type="molecule type" value="Genomic_DNA"/>
</dbReference>
<comment type="subcellular location">
    <subcellularLocation>
        <location evidence="4">Endoplasmic reticulum membrane</location>
        <topology evidence="4">Peripheral membrane protein</topology>
    </subcellularLocation>
    <subcellularLocation>
        <location evidence="3">Microsome membrane</location>
        <topology evidence="3">Peripheral membrane protein</topology>
    </subcellularLocation>
</comment>
<comment type="cofactor">
    <cofactor evidence="1 14">
        <name>heme</name>
        <dbReference type="ChEBI" id="CHEBI:30413"/>
    </cofactor>
</comment>
<evidence type="ECO:0000256" key="9">
    <source>
        <dbReference type="ARBA" id="ARBA00022848"/>
    </source>
</evidence>
<dbReference type="InterPro" id="IPR001128">
    <property type="entry name" value="Cyt_P450"/>
</dbReference>
<evidence type="ECO:0000256" key="10">
    <source>
        <dbReference type="ARBA" id="ARBA00023002"/>
    </source>
</evidence>
<evidence type="ECO:0000256" key="14">
    <source>
        <dbReference type="PIRSR" id="PIRSR602401-1"/>
    </source>
</evidence>
<dbReference type="SUPFAM" id="SSF48264">
    <property type="entry name" value="Cytochrome P450"/>
    <property type="match status" value="1"/>
</dbReference>
<gene>
    <name evidence="16" type="ORF">B5V51_13544</name>
</gene>
<reference evidence="16" key="1">
    <citation type="submission" date="2017-09" db="EMBL/GenBank/DDBJ databases">
        <title>Contemporary evolution of a Lepidopteran species, Heliothis virescens, in response to modern agricultural practices.</title>
        <authorList>
            <person name="Fritz M.L."/>
            <person name="Deyonke A.M."/>
            <person name="Papanicolaou A."/>
            <person name="Micinski S."/>
            <person name="Westbrook J."/>
            <person name="Gould F."/>
        </authorList>
    </citation>
    <scope>NUCLEOTIDE SEQUENCE [LARGE SCALE GENOMIC DNA]</scope>
    <source>
        <strain evidence="16">HvINT-</strain>
        <tissue evidence="16">Whole body</tissue>
    </source>
</reference>
<dbReference type="GO" id="GO:0005506">
    <property type="term" value="F:iron ion binding"/>
    <property type="evidence" value="ECO:0007669"/>
    <property type="project" value="InterPro"/>
</dbReference>
<keyword evidence="9" id="KW-0492">Microsome</keyword>
<dbReference type="Gene3D" id="1.10.630.10">
    <property type="entry name" value="Cytochrome P450"/>
    <property type="match status" value="1"/>
</dbReference>
<dbReference type="STRING" id="7102.A0A2A4IT41"/>
<keyword evidence="6 14" id="KW-0349">Heme</keyword>
<dbReference type="PANTHER" id="PTHR24291:SF189">
    <property type="entry name" value="CYTOCHROME P450 4C3-RELATED"/>
    <property type="match status" value="1"/>
</dbReference>
<dbReference type="AlphaFoldDB" id="A0A2A4IT41"/>
<comment type="similarity">
    <text evidence="5 15">Belongs to the cytochrome P450 family.</text>
</comment>
<dbReference type="InterPro" id="IPR036396">
    <property type="entry name" value="Cyt_P450_sf"/>
</dbReference>
<keyword evidence="13" id="KW-0472">Membrane</keyword>
<keyword evidence="7 14" id="KW-0479">Metal-binding</keyword>
<dbReference type="PROSITE" id="PS00086">
    <property type="entry name" value="CYTOCHROME_P450"/>
    <property type="match status" value="1"/>
</dbReference>
<proteinExistence type="inferred from homology"/>
<evidence type="ECO:0000256" key="2">
    <source>
        <dbReference type="ARBA" id="ARBA00003690"/>
    </source>
</evidence>
<evidence type="ECO:0000313" key="16">
    <source>
        <dbReference type="EMBL" id="PCG62839.1"/>
    </source>
</evidence>
<comment type="caution">
    <text evidence="16">The sequence shown here is derived from an EMBL/GenBank/DDBJ whole genome shotgun (WGS) entry which is preliminary data.</text>
</comment>
<evidence type="ECO:0000256" key="7">
    <source>
        <dbReference type="ARBA" id="ARBA00022723"/>
    </source>
</evidence>
<evidence type="ECO:0000256" key="3">
    <source>
        <dbReference type="ARBA" id="ARBA00004174"/>
    </source>
</evidence>
<dbReference type="GO" id="GO:0016705">
    <property type="term" value="F:oxidoreductase activity, acting on paired donors, with incorporation or reduction of molecular oxygen"/>
    <property type="evidence" value="ECO:0007669"/>
    <property type="project" value="InterPro"/>
</dbReference>
<dbReference type="PRINTS" id="PR00463">
    <property type="entry name" value="EP450I"/>
</dbReference>
<evidence type="ECO:0000256" key="13">
    <source>
        <dbReference type="ARBA" id="ARBA00023136"/>
    </source>
</evidence>
<dbReference type="PANTHER" id="PTHR24291">
    <property type="entry name" value="CYTOCHROME P450 FAMILY 4"/>
    <property type="match status" value="1"/>
</dbReference>
<dbReference type="PRINTS" id="PR00385">
    <property type="entry name" value="P450"/>
</dbReference>
<accession>A0A2A4IT41</accession>
<evidence type="ECO:0000256" key="4">
    <source>
        <dbReference type="ARBA" id="ARBA00004406"/>
    </source>
</evidence>
<dbReference type="GO" id="GO:0004497">
    <property type="term" value="F:monooxygenase activity"/>
    <property type="evidence" value="ECO:0007669"/>
    <property type="project" value="UniProtKB-KW"/>
</dbReference>